<keyword evidence="3" id="KW-1185">Reference proteome</keyword>
<gene>
    <name evidence="2" type="ORF">A6K24_02760</name>
</gene>
<keyword evidence="1" id="KW-1133">Transmembrane helix</keyword>
<evidence type="ECO:0000313" key="2">
    <source>
        <dbReference type="EMBL" id="OAS89489.1"/>
    </source>
</evidence>
<dbReference type="RefSeq" id="WP_066325448.1">
    <property type="nucleotide sequence ID" value="NZ_LWSG01000001.1"/>
</dbReference>
<name>A0A179T8M9_9BACI</name>
<feature type="transmembrane region" description="Helical" evidence="1">
    <location>
        <begin position="12"/>
        <end position="30"/>
    </location>
</feature>
<dbReference type="AlphaFoldDB" id="A0A179T8M9"/>
<protein>
    <submittedName>
        <fullName evidence="2">Uncharacterized protein</fullName>
    </submittedName>
</protein>
<evidence type="ECO:0000256" key="1">
    <source>
        <dbReference type="SAM" id="Phobius"/>
    </source>
</evidence>
<dbReference type="OrthoDB" id="9915910at2"/>
<organism evidence="2 3">
    <name type="scientific">Metabacillus litoralis</name>
    <dbReference type="NCBI Taxonomy" id="152268"/>
    <lineage>
        <taxon>Bacteria</taxon>
        <taxon>Bacillati</taxon>
        <taxon>Bacillota</taxon>
        <taxon>Bacilli</taxon>
        <taxon>Bacillales</taxon>
        <taxon>Bacillaceae</taxon>
        <taxon>Metabacillus</taxon>
    </lineage>
</organism>
<dbReference type="Proteomes" id="UP000078534">
    <property type="component" value="Unassembled WGS sequence"/>
</dbReference>
<dbReference type="EMBL" id="LWSG01000001">
    <property type="protein sequence ID" value="OAS89489.1"/>
    <property type="molecule type" value="Genomic_DNA"/>
</dbReference>
<dbReference type="STRING" id="152268.A6K24_02760"/>
<comment type="caution">
    <text evidence="2">The sequence shown here is derived from an EMBL/GenBank/DDBJ whole genome shotgun (WGS) entry which is preliminary data.</text>
</comment>
<reference evidence="3" key="1">
    <citation type="submission" date="2016-04" db="EMBL/GenBank/DDBJ databases">
        <authorList>
            <person name="Lyu Z."/>
            <person name="Lyu W."/>
        </authorList>
    </citation>
    <scope>NUCLEOTIDE SEQUENCE [LARGE SCALE GENOMIC DNA]</scope>
    <source>
        <strain evidence="3">C44</strain>
    </source>
</reference>
<keyword evidence="1" id="KW-0812">Transmembrane</keyword>
<evidence type="ECO:0000313" key="3">
    <source>
        <dbReference type="Proteomes" id="UP000078534"/>
    </source>
</evidence>
<proteinExistence type="predicted"/>
<sequence length="66" mass="7587">MWETRGNRILEISIIVILGAIVSILNTLWLRESLIEQIKIIAKDNENNIIKQSNVTDIATKLRQQT</sequence>
<keyword evidence="1" id="KW-0472">Membrane</keyword>
<accession>A0A179T8M9</accession>